<feature type="compositionally biased region" description="Low complexity" evidence="1">
    <location>
        <begin position="1"/>
        <end position="19"/>
    </location>
</feature>
<keyword evidence="4" id="KW-1185">Reference proteome</keyword>
<proteinExistence type="predicted"/>
<comment type="caution">
    <text evidence="3">The sequence shown here is derived from an EMBL/GenBank/DDBJ whole genome shotgun (WGS) entry which is preliminary data.</text>
</comment>
<dbReference type="EMBL" id="SUMB01000016">
    <property type="protein sequence ID" value="TJZ42531.1"/>
    <property type="molecule type" value="Genomic_DNA"/>
</dbReference>
<evidence type="ECO:0000313" key="4">
    <source>
        <dbReference type="Proteomes" id="UP000308697"/>
    </source>
</evidence>
<dbReference type="AlphaFoldDB" id="A0A4U0MP08"/>
<sequence length="488" mass="52692">MDTAAATAATTDAAPAVPVSESHPLRRTTRRLLDRATPLRAPRLDPYWTAAFFFVAYALLALCRFGSMSISSWDLGIFEQAIRGYAHFQAPIVDLKGPGTNILGDHFSPVLVVLAPLYRLFPSSLTLLIAQAALFALSAIPVTRAAARYLGRARGLALGIAYGLSWGMQKAVDFDFHEIAFALPLIAFALEAVLRGRWTAAVCWAAPLPLVKEDLGVTAAAIGALALIRTRRASPLAIGLVACGISATAVTLGVIIPGFNGSGSYDYWSKLGGDGGGTVIPLGTALHTTLWVLLPTTGLLALRSPLLLVALPTLGWRFLSHDPHYWGIDWHYNAVLMPVVFLALVDALPRARFSQRRWLRSYAHHLPAALVATALALTTTLPVGRLTDSATYRMPPDVAAAERLLERIPDDATVESDVRPLSRLTNRTRVFWTGDTRGLAPDYIATQLPDNRTPEQTLKDAAKRHLGSTYVILGTASDIAVFRRTSAH</sequence>
<evidence type="ECO:0000256" key="2">
    <source>
        <dbReference type="SAM" id="Phobius"/>
    </source>
</evidence>
<keyword evidence="2" id="KW-1133">Transmembrane helix</keyword>
<feature type="transmembrane region" description="Helical" evidence="2">
    <location>
        <begin position="276"/>
        <end position="293"/>
    </location>
</feature>
<dbReference type="RefSeq" id="WP_136744241.1">
    <property type="nucleotide sequence ID" value="NZ_SUMB01000016.1"/>
</dbReference>
<keyword evidence="2" id="KW-0472">Membrane</keyword>
<organism evidence="3 4">
    <name type="scientific">Streptomyces piniterrae</name>
    <dbReference type="NCBI Taxonomy" id="2571125"/>
    <lineage>
        <taxon>Bacteria</taxon>
        <taxon>Bacillati</taxon>
        <taxon>Actinomycetota</taxon>
        <taxon>Actinomycetes</taxon>
        <taxon>Kitasatosporales</taxon>
        <taxon>Streptomycetaceae</taxon>
        <taxon>Streptomyces</taxon>
    </lineage>
</organism>
<name>A0A4U0MP08_9ACTN</name>
<keyword evidence="2" id="KW-0812">Transmembrane</keyword>
<dbReference type="Pfam" id="PF09852">
    <property type="entry name" value="DUF2079"/>
    <property type="match status" value="1"/>
</dbReference>
<evidence type="ECO:0000256" key="1">
    <source>
        <dbReference type="SAM" id="MobiDB-lite"/>
    </source>
</evidence>
<protein>
    <submittedName>
        <fullName evidence="3">DUF2079 domain-containing protein</fullName>
    </submittedName>
</protein>
<feature type="transmembrane region" description="Helical" evidence="2">
    <location>
        <begin position="330"/>
        <end position="348"/>
    </location>
</feature>
<feature type="transmembrane region" description="Helical" evidence="2">
    <location>
        <begin position="300"/>
        <end position="318"/>
    </location>
</feature>
<evidence type="ECO:0000313" key="3">
    <source>
        <dbReference type="EMBL" id="TJZ42531.1"/>
    </source>
</evidence>
<feature type="region of interest" description="Disordered" evidence="1">
    <location>
        <begin position="1"/>
        <end position="22"/>
    </location>
</feature>
<feature type="transmembrane region" description="Helical" evidence="2">
    <location>
        <begin position="47"/>
        <end position="67"/>
    </location>
</feature>
<feature type="transmembrane region" description="Helical" evidence="2">
    <location>
        <begin position="236"/>
        <end position="256"/>
    </location>
</feature>
<gene>
    <name evidence="3" type="ORF">FCH28_34605</name>
</gene>
<accession>A0A4U0MP08</accession>
<feature type="transmembrane region" description="Helical" evidence="2">
    <location>
        <begin position="117"/>
        <end position="137"/>
    </location>
</feature>
<dbReference type="OrthoDB" id="5240834at2"/>
<dbReference type="Proteomes" id="UP000308697">
    <property type="component" value="Unassembled WGS sequence"/>
</dbReference>
<reference evidence="3 4" key="1">
    <citation type="submission" date="2019-04" db="EMBL/GenBank/DDBJ databases">
        <title>Streptomyces piniterrae sp. nov., a heliquinomycin-producing actinomycete isolated from rhizosphere soil of Pinus yunnanensis.</title>
        <authorList>
            <person name="Zhuang X."/>
            <person name="Zhao J."/>
        </authorList>
    </citation>
    <scope>NUCLEOTIDE SEQUENCE [LARGE SCALE GENOMIC DNA]</scope>
    <source>
        <strain evidence="4">jys28</strain>
    </source>
</reference>
<dbReference type="InterPro" id="IPR018650">
    <property type="entry name" value="STSV1_Orf64"/>
</dbReference>